<evidence type="ECO:0000313" key="2">
    <source>
        <dbReference type="EMBL" id="WVY90800.1"/>
    </source>
</evidence>
<evidence type="ECO:0000259" key="1">
    <source>
        <dbReference type="PROSITE" id="PS50948"/>
    </source>
</evidence>
<organism evidence="2 3">
    <name type="scientific">Vigna mungo</name>
    <name type="common">Black gram</name>
    <name type="synonym">Phaseolus mungo</name>
    <dbReference type="NCBI Taxonomy" id="3915"/>
    <lineage>
        <taxon>Eukaryota</taxon>
        <taxon>Viridiplantae</taxon>
        <taxon>Streptophyta</taxon>
        <taxon>Embryophyta</taxon>
        <taxon>Tracheophyta</taxon>
        <taxon>Spermatophyta</taxon>
        <taxon>Magnoliopsida</taxon>
        <taxon>eudicotyledons</taxon>
        <taxon>Gunneridae</taxon>
        <taxon>Pentapetalae</taxon>
        <taxon>rosids</taxon>
        <taxon>fabids</taxon>
        <taxon>Fabales</taxon>
        <taxon>Fabaceae</taxon>
        <taxon>Papilionoideae</taxon>
        <taxon>50 kb inversion clade</taxon>
        <taxon>NPAAA clade</taxon>
        <taxon>indigoferoid/millettioid clade</taxon>
        <taxon>Phaseoleae</taxon>
        <taxon>Vigna</taxon>
    </lineage>
</organism>
<accession>A0AAQ3MH53</accession>
<dbReference type="InterPro" id="IPR003609">
    <property type="entry name" value="Pan_app"/>
</dbReference>
<sequence>MADLRFPLGDEAPLPLHLSLRCTVLPRRGLQFLRTRHRDELLTADDVLLGALRAGQVVLVKQPIEVLTDVLVQAGDSMPGSRTLQGFRVCIGEAFNICECVSGFEPLDGQGWGSTDYCQGCHCVDAWCDGDDGFEDLGAVRFGFGNMSLVKGKSRSFCERECLGDCGCVGLSFEK</sequence>
<dbReference type="Proteomes" id="UP001374535">
    <property type="component" value="Chromosome 11"/>
</dbReference>
<feature type="domain" description="Apple" evidence="1">
    <location>
        <begin position="128"/>
        <end position="175"/>
    </location>
</feature>
<gene>
    <name evidence="2" type="ORF">V8G54_036314</name>
</gene>
<proteinExistence type="predicted"/>
<dbReference type="AlphaFoldDB" id="A0AAQ3MH53"/>
<dbReference type="EMBL" id="CP144690">
    <property type="protein sequence ID" value="WVY90800.1"/>
    <property type="molecule type" value="Genomic_DNA"/>
</dbReference>
<protein>
    <recommendedName>
        <fullName evidence="1">Apple domain-containing protein</fullName>
    </recommendedName>
</protein>
<keyword evidence="3" id="KW-1185">Reference proteome</keyword>
<name>A0AAQ3MH53_VIGMU</name>
<dbReference type="PROSITE" id="PS50948">
    <property type="entry name" value="PAN"/>
    <property type="match status" value="1"/>
</dbReference>
<reference evidence="2 3" key="1">
    <citation type="journal article" date="2023" name="Life. Sci Alliance">
        <title>Evolutionary insights into 3D genome organization and epigenetic landscape of Vigna mungo.</title>
        <authorList>
            <person name="Junaid A."/>
            <person name="Singh B."/>
            <person name="Bhatia S."/>
        </authorList>
    </citation>
    <scope>NUCLEOTIDE SEQUENCE [LARGE SCALE GENOMIC DNA]</scope>
    <source>
        <strain evidence="2">Urdbean</strain>
    </source>
</reference>
<evidence type="ECO:0000313" key="3">
    <source>
        <dbReference type="Proteomes" id="UP001374535"/>
    </source>
</evidence>